<proteinExistence type="predicted"/>
<keyword evidence="3" id="KW-1185">Reference proteome</keyword>
<evidence type="ECO:0000256" key="1">
    <source>
        <dbReference type="SAM" id="MobiDB-lite"/>
    </source>
</evidence>
<dbReference type="EMBL" id="JAWDGP010000269">
    <property type="protein sequence ID" value="KAK3802056.1"/>
    <property type="molecule type" value="Genomic_DNA"/>
</dbReference>
<evidence type="ECO:0000313" key="2">
    <source>
        <dbReference type="EMBL" id="KAK3802056.1"/>
    </source>
</evidence>
<protein>
    <submittedName>
        <fullName evidence="2">Uncharacterized protein</fullName>
    </submittedName>
</protein>
<accession>A0AAE1BAY4</accession>
<dbReference type="Proteomes" id="UP001283361">
    <property type="component" value="Unassembled WGS sequence"/>
</dbReference>
<sequence>MEYQSIQHLPPPHHHHQQHHPQQQHIHYHYHRLQQHLQQQQQQQHHAQALASGSRLPRAVASALQDNAQVPSGRWSVSSEIAALRLSASSSLGTPTQSPGPTSAGNALRSVSVLSGTEYIRVVNARGAQRLVRRKLRQGAVPPAAVRGVGAKIHQRCASLLVTGLSVDKVAVRWALGR</sequence>
<dbReference type="AlphaFoldDB" id="A0AAE1BAY4"/>
<name>A0AAE1BAY4_9GAST</name>
<comment type="caution">
    <text evidence="2">The sequence shown here is derived from an EMBL/GenBank/DDBJ whole genome shotgun (WGS) entry which is preliminary data.</text>
</comment>
<organism evidence="2 3">
    <name type="scientific">Elysia crispata</name>
    <name type="common">lettuce slug</name>
    <dbReference type="NCBI Taxonomy" id="231223"/>
    <lineage>
        <taxon>Eukaryota</taxon>
        <taxon>Metazoa</taxon>
        <taxon>Spiralia</taxon>
        <taxon>Lophotrochozoa</taxon>
        <taxon>Mollusca</taxon>
        <taxon>Gastropoda</taxon>
        <taxon>Heterobranchia</taxon>
        <taxon>Euthyneura</taxon>
        <taxon>Panpulmonata</taxon>
        <taxon>Sacoglossa</taxon>
        <taxon>Placobranchoidea</taxon>
        <taxon>Plakobranchidae</taxon>
        <taxon>Elysia</taxon>
    </lineage>
</organism>
<reference evidence="2" key="1">
    <citation type="journal article" date="2023" name="G3 (Bethesda)">
        <title>A reference genome for the long-term kleptoplast-retaining sea slug Elysia crispata morphotype clarki.</title>
        <authorList>
            <person name="Eastman K.E."/>
            <person name="Pendleton A.L."/>
            <person name="Shaikh M.A."/>
            <person name="Suttiyut T."/>
            <person name="Ogas R."/>
            <person name="Tomko P."/>
            <person name="Gavelis G."/>
            <person name="Widhalm J.R."/>
            <person name="Wisecaver J.H."/>
        </authorList>
    </citation>
    <scope>NUCLEOTIDE SEQUENCE</scope>
    <source>
        <strain evidence="2">ECLA1</strain>
    </source>
</reference>
<evidence type="ECO:0000313" key="3">
    <source>
        <dbReference type="Proteomes" id="UP001283361"/>
    </source>
</evidence>
<feature type="region of interest" description="Disordered" evidence="1">
    <location>
        <begin position="1"/>
        <end position="27"/>
    </location>
</feature>
<gene>
    <name evidence="2" type="ORF">RRG08_064649</name>
</gene>